<accession>A0A0D0C261</accession>
<dbReference type="Proteomes" id="UP000053593">
    <property type="component" value="Unassembled WGS sequence"/>
</dbReference>
<evidence type="ECO:0000313" key="2">
    <source>
        <dbReference type="Proteomes" id="UP000053593"/>
    </source>
</evidence>
<dbReference type="HOGENOM" id="CLU_1759019_0_0_1"/>
<evidence type="ECO:0000313" key="1">
    <source>
        <dbReference type="EMBL" id="KIK56384.1"/>
    </source>
</evidence>
<proteinExistence type="predicted"/>
<dbReference type="EMBL" id="KN834798">
    <property type="protein sequence ID" value="KIK56384.1"/>
    <property type="molecule type" value="Genomic_DNA"/>
</dbReference>
<gene>
    <name evidence="1" type="ORF">GYMLUDRAFT_247894</name>
</gene>
<protein>
    <submittedName>
        <fullName evidence="1">Uncharacterized protein</fullName>
    </submittedName>
</protein>
<organism evidence="1 2">
    <name type="scientific">Collybiopsis luxurians FD-317 M1</name>
    <dbReference type="NCBI Taxonomy" id="944289"/>
    <lineage>
        <taxon>Eukaryota</taxon>
        <taxon>Fungi</taxon>
        <taxon>Dikarya</taxon>
        <taxon>Basidiomycota</taxon>
        <taxon>Agaricomycotina</taxon>
        <taxon>Agaricomycetes</taxon>
        <taxon>Agaricomycetidae</taxon>
        <taxon>Agaricales</taxon>
        <taxon>Marasmiineae</taxon>
        <taxon>Omphalotaceae</taxon>
        <taxon>Collybiopsis</taxon>
        <taxon>Collybiopsis luxurians</taxon>
    </lineage>
</organism>
<keyword evidence="2" id="KW-1185">Reference proteome</keyword>
<name>A0A0D0C261_9AGAR</name>
<dbReference type="OrthoDB" id="2896625at2759"/>
<sequence>MASSSKSLPPVQPQYEQESFWRAHLFANQIIMYLAARPPQDAQSFASIFKSAAVPDDSPIAQGRAGVLEITKQIVRTMSAIPPHSSLRSSHPDVFQSFQNLKSVYDGYSPDDLESWQRFYGGLESELVDFTSSISKIVEDWESREQQS</sequence>
<reference evidence="1 2" key="1">
    <citation type="submission" date="2014-04" db="EMBL/GenBank/DDBJ databases">
        <title>Evolutionary Origins and Diversification of the Mycorrhizal Mutualists.</title>
        <authorList>
            <consortium name="DOE Joint Genome Institute"/>
            <consortium name="Mycorrhizal Genomics Consortium"/>
            <person name="Kohler A."/>
            <person name="Kuo A."/>
            <person name="Nagy L.G."/>
            <person name="Floudas D."/>
            <person name="Copeland A."/>
            <person name="Barry K.W."/>
            <person name="Cichocki N."/>
            <person name="Veneault-Fourrey C."/>
            <person name="LaButti K."/>
            <person name="Lindquist E.A."/>
            <person name="Lipzen A."/>
            <person name="Lundell T."/>
            <person name="Morin E."/>
            <person name="Murat C."/>
            <person name="Riley R."/>
            <person name="Ohm R."/>
            <person name="Sun H."/>
            <person name="Tunlid A."/>
            <person name="Henrissat B."/>
            <person name="Grigoriev I.V."/>
            <person name="Hibbett D.S."/>
            <person name="Martin F."/>
        </authorList>
    </citation>
    <scope>NUCLEOTIDE SEQUENCE [LARGE SCALE GENOMIC DNA]</scope>
    <source>
        <strain evidence="1 2">FD-317 M1</strain>
    </source>
</reference>
<dbReference type="AlphaFoldDB" id="A0A0D0C261"/>